<dbReference type="GO" id="GO:0022900">
    <property type="term" value="P:electron transport chain"/>
    <property type="evidence" value="ECO:0007669"/>
    <property type="project" value="InterPro"/>
</dbReference>
<dbReference type="AlphaFoldDB" id="A0A1J5S5I7"/>
<dbReference type="InterPro" id="IPR007329">
    <property type="entry name" value="FMN-bd"/>
</dbReference>
<dbReference type="PANTHER" id="PTHR36118:SF1">
    <property type="entry name" value="ION-TRANSLOCATING OXIDOREDUCTASE COMPLEX SUBUNIT G"/>
    <property type="match status" value="1"/>
</dbReference>
<evidence type="ECO:0000313" key="9">
    <source>
        <dbReference type="EMBL" id="OIQ97043.1"/>
    </source>
</evidence>
<evidence type="ECO:0000256" key="7">
    <source>
        <dbReference type="SAM" id="Phobius"/>
    </source>
</evidence>
<keyword evidence="2" id="KW-0597">Phosphoprotein</keyword>
<protein>
    <submittedName>
        <fullName evidence="9">Electron transport complex subunit RsxG</fullName>
    </submittedName>
</protein>
<reference evidence="9" key="1">
    <citation type="submission" date="2016-10" db="EMBL/GenBank/DDBJ databases">
        <title>Sequence of Gallionella enrichment culture.</title>
        <authorList>
            <person name="Poehlein A."/>
            <person name="Muehling M."/>
            <person name="Daniel R."/>
        </authorList>
    </citation>
    <scope>NUCLEOTIDE SEQUENCE</scope>
</reference>
<keyword evidence="5" id="KW-0249">Electron transport</keyword>
<feature type="region of interest" description="Disordered" evidence="6">
    <location>
        <begin position="224"/>
        <end position="274"/>
    </location>
</feature>
<dbReference type="GO" id="GO:0005886">
    <property type="term" value="C:plasma membrane"/>
    <property type="evidence" value="ECO:0007669"/>
    <property type="project" value="InterPro"/>
</dbReference>
<keyword evidence="3" id="KW-0285">Flavoprotein</keyword>
<feature type="compositionally biased region" description="Basic and acidic residues" evidence="6">
    <location>
        <begin position="224"/>
        <end position="233"/>
    </location>
</feature>
<feature type="compositionally biased region" description="Polar residues" evidence="6">
    <location>
        <begin position="256"/>
        <end position="268"/>
    </location>
</feature>
<evidence type="ECO:0000256" key="5">
    <source>
        <dbReference type="ARBA" id="ARBA00022982"/>
    </source>
</evidence>
<accession>A0A1J5S5I7</accession>
<dbReference type="PANTHER" id="PTHR36118">
    <property type="entry name" value="ION-TRANSLOCATING OXIDOREDUCTASE COMPLEX SUBUNIT G"/>
    <property type="match status" value="1"/>
</dbReference>
<evidence type="ECO:0000256" key="6">
    <source>
        <dbReference type="SAM" id="MobiDB-lite"/>
    </source>
</evidence>
<evidence type="ECO:0000259" key="8">
    <source>
        <dbReference type="SMART" id="SM00900"/>
    </source>
</evidence>
<name>A0A1J5S5I7_9ZZZZ</name>
<dbReference type="GO" id="GO:0009055">
    <property type="term" value="F:electron transfer activity"/>
    <property type="evidence" value="ECO:0007669"/>
    <property type="project" value="InterPro"/>
</dbReference>
<feature type="transmembrane region" description="Helical" evidence="7">
    <location>
        <begin position="20"/>
        <end position="40"/>
    </location>
</feature>
<sequence>MSDTQEINTPSFAMVRTLGLVSVICGIIIVGVYQFTLPAVNANKKLALERQVFKVLPNAKKVVPYFATGSGIAVAEDIDKAPAGAVVFYAVYDVADKLTGIAAEASSSGYADQVRILYAYDVDKQAITGIGVISMRETPGIGDKILTDKAFLQNFEALDVRLSTDLQSLANAVKTVKHGTKANPWQIDAIAGATVTSKAVGRGINESAQNLLPKLVPHLDQLRINEKGEEGRVKGNPPGREGRADGAGWTSPFPLHSSQMALNSSPFSSKGAHA</sequence>
<dbReference type="InterPro" id="IPR010209">
    <property type="entry name" value="Ion_transpt_RnfG/RsxG"/>
</dbReference>
<keyword evidence="4" id="KW-0288">FMN</keyword>
<organism evidence="9">
    <name type="scientific">mine drainage metagenome</name>
    <dbReference type="NCBI Taxonomy" id="410659"/>
    <lineage>
        <taxon>unclassified sequences</taxon>
        <taxon>metagenomes</taxon>
        <taxon>ecological metagenomes</taxon>
    </lineage>
</organism>
<keyword evidence="7" id="KW-0472">Membrane</keyword>
<dbReference type="HAMAP" id="MF_00479">
    <property type="entry name" value="RsxG_RnfG"/>
    <property type="match status" value="1"/>
</dbReference>
<evidence type="ECO:0000256" key="3">
    <source>
        <dbReference type="ARBA" id="ARBA00022630"/>
    </source>
</evidence>
<proteinExistence type="inferred from homology"/>
<dbReference type="Pfam" id="PF04205">
    <property type="entry name" value="FMN_bind"/>
    <property type="match status" value="1"/>
</dbReference>
<dbReference type="EMBL" id="MLJW01000139">
    <property type="protein sequence ID" value="OIQ97043.1"/>
    <property type="molecule type" value="Genomic_DNA"/>
</dbReference>
<evidence type="ECO:0000256" key="1">
    <source>
        <dbReference type="ARBA" id="ARBA00022448"/>
    </source>
</evidence>
<feature type="domain" description="FMN-binding" evidence="8">
    <location>
        <begin position="109"/>
        <end position="211"/>
    </location>
</feature>
<dbReference type="GO" id="GO:0010181">
    <property type="term" value="F:FMN binding"/>
    <property type="evidence" value="ECO:0007669"/>
    <property type="project" value="InterPro"/>
</dbReference>
<keyword evidence="7" id="KW-0812">Transmembrane</keyword>
<keyword evidence="7" id="KW-1133">Transmembrane helix</keyword>
<evidence type="ECO:0000256" key="4">
    <source>
        <dbReference type="ARBA" id="ARBA00022643"/>
    </source>
</evidence>
<gene>
    <name evidence="9" type="primary">rsxG_7</name>
    <name evidence="9" type="ORF">GALL_209860</name>
</gene>
<keyword evidence="1" id="KW-0813">Transport</keyword>
<evidence type="ECO:0000256" key="2">
    <source>
        <dbReference type="ARBA" id="ARBA00022553"/>
    </source>
</evidence>
<dbReference type="SMART" id="SM00900">
    <property type="entry name" value="FMN_bind"/>
    <property type="match status" value="1"/>
</dbReference>
<comment type="caution">
    <text evidence="9">The sequence shown here is derived from an EMBL/GenBank/DDBJ whole genome shotgun (WGS) entry which is preliminary data.</text>
</comment>